<dbReference type="GO" id="GO:0000976">
    <property type="term" value="F:transcription cis-regulatory region binding"/>
    <property type="evidence" value="ECO:0007669"/>
    <property type="project" value="TreeGrafter"/>
</dbReference>
<feature type="binding site" evidence="10">
    <location>
        <position position="87"/>
    </location>
    <ligand>
        <name>Fe cation</name>
        <dbReference type="ChEBI" id="CHEBI:24875"/>
    </ligand>
</feature>
<dbReference type="RefSeq" id="WP_073341239.1">
    <property type="nucleotide sequence ID" value="NZ_FQVH01000001.1"/>
</dbReference>
<dbReference type="EMBL" id="FQVH01000001">
    <property type="protein sequence ID" value="SHE40072.1"/>
    <property type="molecule type" value="Genomic_DNA"/>
</dbReference>
<dbReference type="Pfam" id="PF01475">
    <property type="entry name" value="FUR"/>
    <property type="match status" value="1"/>
</dbReference>
<evidence type="ECO:0000256" key="9">
    <source>
        <dbReference type="PIRSR" id="PIRSR602481-1"/>
    </source>
</evidence>
<dbReference type="GO" id="GO:1900376">
    <property type="term" value="P:regulation of secondary metabolite biosynthetic process"/>
    <property type="evidence" value="ECO:0007669"/>
    <property type="project" value="TreeGrafter"/>
</dbReference>
<keyword evidence="9" id="KW-0479">Metal-binding</keyword>
<dbReference type="GO" id="GO:0008270">
    <property type="term" value="F:zinc ion binding"/>
    <property type="evidence" value="ECO:0007669"/>
    <property type="project" value="TreeGrafter"/>
</dbReference>
<dbReference type="PANTHER" id="PTHR33202:SF1">
    <property type="entry name" value="FERRIC UPTAKE REGULATION PROTEIN"/>
    <property type="match status" value="1"/>
</dbReference>
<dbReference type="CDD" id="cd07153">
    <property type="entry name" value="Fur_like"/>
    <property type="match status" value="1"/>
</dbReference>
<dbReference type="GO" id="GO:0045892">
    <property type="term" value="P:negative regulation of DNA-templated transcription"/>
    <property type="evidence" value="ECO:0007669"/>
    <property type="project" value="TreeGrafter"/>
</dbReference>
<comment type="cofactor">
    <cofactor evidence="10">
        <name>Mn(2+)</name>
        <dbReference type="ChEBI" id="CHEBI:29035"/>
    </cofactor>
    <cofactor evidence="10">
        <name>Fe(2+)</name>
        <dbReference type="ChEBI" id="CHEBI:29033"/>
    </cofactor>
    <text evidence="10">Binds 1 Mn(2+) or Fe(2+) ion per subunit.</text>
</comment>
<evidence type="ECO:0000256" key="5">
    <source>
        <dbReference type="ARBA" id="ARBA00022833"/>
    </source>
</evidence>
<keyword evidence="6" id="KW-0805">Transcription regulation</keyword>
<evidence type="ECO:0000256" key="10">
    <source>
        <dbReference type="PIRSR" id="PIRSR602481-2"/>
    </source>
</evidence>
<evidence type="ECO:0000313" key="12">
    <source>
        <dbReference type="Proteomes" id="UP000184088"/>
    </source>
</evidence>
<comment type="subcellular location">
    <subcellularLocation>
        <location evidence="1">Cytoplasm</location>
    </subcellularLocation>
</comment>
<dbReference type="Gene3D" id="3.30.1490.190">
    <property type="match status" value="1"/>
</dbReference>
<dbReference type="InterPro" id="IPR002481">
    <property type="entry name" value="FUR"/>
</dbReference>
<comment type="similarity">
    <text evidence="2">Belongs to the Fur family.</text>
</comment>
<dbReference type="Gene3D" id="1.10.10.10">
    <property type="entry name" value="Winged helix-like DNA-binding domain superfamily/Winged helix DNA-binding domain"/>
    <property type="match status" value="1"/>
</dbReference>
<dbReference type="InterPro" id="IPR036390">
    <property type="entry name" value="WH_DNA-bd_sf"/>
</dbReference>
<organism evidence="11 12">
    <name type="scientific">Caldanaerobius fijiensis DSM 17918</name>
    <dbReference type="NCBI Taxonomy" id="1121256"/>
    <lineage>
        <taxon>Bacteria</taxon>
        <taxon>Bacillati</taxon>
        <taxon>Bacillota</taxon>
        <taxon>Clostridia</taxon>
        <taxon>Thermoanaerobacterales</taxon>
        <taxon>Thermoanaerobacteraceae</taxon>
        <taxon>Caldanaerobius</taxon>
    </lineage>
</organism>
<gene>
    <name evidence="11" type="ORF">SAMN02746089_00230</name>
</gene>
<dbReference type="AlphaFoldDB" id="A0A1M4T6B8"/>
<evidence type="ECO:0000256" key="1">
    <source>
        <dbReference type="ARBA" id="ARBA00004496"/>
    </source>
</evidence>
<comment type="cofactor">
    <cofactor evidence="9">
        <name>Zn(2+)</name>
        <dbReference type="ChEBI" id="CHEBI:29105"/>
    </cofactor>
    <text evidence="9">Binds 1 zinc ion per subunit.</text>
</comment>
<keyword evidence="8" id="KW-0804">Transcription</keyword>
<evidence type="ECO:0000256" key="4">
    <source>
        <dbReference type="ARBA" id="ARBA00022491"/>
    </source>
</evidence>
<evidence type="ECO:0000256" key="3">
    <source>
        <dbReference type="ARBA" id="ARBA00022490"/>
    </source>
</evidence>
<feature type="binding site" evidence="9">
    <location>
        <position position="93"/>
    </location>
    <ligand>
        <name>Zn(2+)</name>
        <dbReference type="ChEBI" id="CHEBI:29105"/>
    </ligand>
</feature>
<proteinExistence type="inferred from homology"/>
<name>A0A1M4T6B8_9THEO</name>
<feature type="binding site" evidence="9">
    <location>
        <position position="130"/>
    </location>
    <ligand>
        <name>Zn(2+)</name>
        <dbReference type="ChEBI" id="CHEBI:29105"/>
    </ligand>
</feature>
<dbReference type="SUPFAM" id="SSF46785">
    <property type="entry name" value="Winged helix' DNA-binding domain"/>
    <property type="match status" value="1"/>
</dbReference>
<dbReference type="GO" id="GO:0005737">
    <property type="term" value="C:cytoplasm"/>
    <property type="evidence" value="ECO:0007669"/>
    <property type="project" value="UniProtKB-SubCell"/>
</dbReference>
<feature type="binding site" evidence="9">
    <location>
        <position position="133"/>
    </location>
    <ligand>
        <name>Zn(2+)</name>
        <dbReference type="ChEBI" id="CHEBI:29105"/>
    </ligand>
</feature>
<reference evidence="11 12" key="1">
    <citation type="submission" date="2016-11" db="EMBL/GenBank/DDBJ databases">
        <authorList>
            <person name="Jaros S."/>
            <person name="Januszkiewicz K."/>
            <person name="Wedrychowicz H."/>
        </authorList>
    </citation>
    <scope>NUCLEOTIDE SEQUENCE [LARGE SCALE GENOMIC DNA]</scope>
    <source>
        <strain evidence="11 12">DSM 17918</strain>
    </source>
</reference>
<keyword evidence="4" id="KW-0678">Repressor</keyword>
<feature type="binding site" evidence="10">
    <location>
        <position position="122"/>
    </location>
    <ligand>
        <name>Fe cation</name>
        <dbReference type="ChEBI" id="CHEBI:24875"/>
    </ligand>
</feature>
<keyword evidence="10" id="KW-0408">Iron</keyword>
<feature type="binding site" evidence="9">
    <location>
        <position position="96"/>
    </location>
    <ligand>
        <name>Zn(2+)</name>
        <dbReference type="ChEBI" id="CHEBI:29105"/>
    </ligand>
</feature>
<dbReference type="InterPro" id="IPR043135">
    <property type="entry name" value="Fur_C"/>
</dbReference>
<dbReference type="InterPro" id="IPR036388">
    <property type="entry name" value="WH-like_DNA-bd_sf"/>
</dbReference>
<evidence type="ECO:0000313" key="11">
    <source>
        <dbReference type="EMBL" id="SHE40072.1"/>
    </source>
</evidence>
<keyword evidence="12" id="KW-1185">Reference proteome</keyword>
<evidence type="ECO:0000256" key="7">
    <source>
        <dbReference type="ARBA" id="ARBA00023125"/>
    </source>
</evidence>
<keyword evidence="7" id="KW-0238">DNA-binding</keyword>
<evidence type="ECO:0000256" key="2">
    <source>
        <dbReference type="ARBA" id="ARBA00007957"/>
    </source>
</evidence>
<dbReference type="PANTHER" id="PTHR33202">
    <property type="entry name" value="ZINC UPTAKE REGULATION PROTEIN"/>
    <property type="match status" value="1"/>
</dbReference>
<evidence type="ECO:0000256" key="6">
    <source>
        <dbReference type="ARBA" id="ARBA00023015"/>
    </source>
</evidence>
<evidence type="ECO:0000256" key="8">
    <source>
        <dbReference type="ARBA" id="ARBA00023163"/>
    </source>
</evidence>
<keyword evidence="3" id="KW-0963">Cytoplasm</keyword>
<dbReference type="Proteomes" id="UP000184088">
    <property type="component" value="Unassembled WGS sequence"/>
</dbReference>
<accession>A0A1M4T6B8</accession>
<keyword evidence="5 9" id="KW-0862">Zinc</keyword>
<dbReference type="GO" id="GO:0003700">
    <property type="term" value="F:DNA-binding transcription factor activity"/>
    <property type="evidence" value="ECO:0007669"/>
    <property type="project" value="InterPro"/>
</dbReference>
<protein>
    <submittedName>
        <fullName evidence="11">Fur family transcriptional regulator, zinc uptake regulator</fullName>
    </submittedName>
</protein>
<dbReference type="STRING" id="1121256.SAMN02746089_00230"/>
<sequence length="137" mass="15928">MTKEEAVSCLKNHHYKLTPQREILIDIFLQVDGYIPVKDVYERVKEIFPQISLDTVYRNLQLLCDINILNSTSIGNNTLYEMKKSIHSHTLQCVKCGNSFELQICPLDYCVNNLDDFKILDHKLEIYGICKKCQSNN</sequence>
<dbReference type="OrthoDB" id="8659436at2"/>